<comment type="similarity">
    <text evidence="1">Belongs to the amidase family.</text>
</comment>
<dbReference type="PROSITE" id="PS00571">
    <property type="entry name" value="AMIDASES"/>
    <property type="match status" value="1"/>
</dbReference>
<dbReference type="PANTHER" id="PTHR11895:SF7">
    <property type="entry name" value="GLUTAMYL-TRNA(GLN) AMIDOTRANSFERASE SUBUNIT A, MITOCHONDRIAL"/>
    <property type="match status" value="1"/>
</dbReference>
<accession>A0A372EJD9</accession>
<dbReference type="AlphaFoldDB" id="A0A372EJD9"/>
<evidence type="ECO:0000313" key="3">
    <source>
        <dbReference type="EMBL" id="RFP78813.1"/>
    </source>
</evidence>
<gene>
    <name evidence="3" type="ORF">DY262_12060</name>
</gene>
<comment type="caution">
    <text evidence="3">The sequence shown here is derived from an EMBL/GenBank/DDBJ whole genome shotgun (WGS) entry which is preliminary data.</text>
</comment>
<evidence type="ECO:0000313" key="4">
    <source>
        <dbReference type="Proteomes" id="UP000261931"/>
    </source>
</evidence>
<feature type="domain" description="Amidase" evidence="2">
    <location>
        <begin position="32"/>
        <end position="458"/>
    </location>
</feature>
<name>A0A372EJD9_9BURK</name>
<protein>
    <submittedName>
        <fullName evidence="3">Amidase</fullName>
    </submittedName>
</protein>
<dbReference type="InterPro" id="IPR000120">
    <property type="entry name" value="Amidase"/>
</dbReference>
<sequence length="484" mass="51306">MEVCPVSIDRYEEHDGLGLAALVRRGEVAPQELLDAALARIQRHNPRLNAVVTPLYDAARAEVARGLPPGPFQGVPFLVKELVASVAGAATTASSRLFARQMPAADSEIVARMRRAGLVIVGKTNSPEFGLSPATESLLYGVTRNPWDTALTPGGSSGGAAAAVASGMVPAAHATDGGGSIRIPASCCGLFGLKPTRARISAGPEGGEGLSGLAHQHVVSRSVRDSAALLDALAGPMPGDPYQAPPPERPYLDEVGRAPGRLRIAFARTAPTGVPVDPACVAAVEDAARLCEQLGHHVEEASPDFDAPALERGFEMVFATNTMANIARATGGALPDRELVEPLTYALAEAGRGVSASEYILNLHALHRQARRIAGFFERHDIWLTPTLAQTPRPLGWFDIRSSDVRAWMDRLGAYLPFTYPLNVTGQPAASVPLHWTPQGLPIGCQFAARYGEEGLLLRLCAQLEAARPWFHRRPPVSGLAHGH</sequence>
<dbReference type="SUPFAM" id="SSF75304">
    <property type="entry name" value="Amidase signature (AS) enzymes"/>
    <property type="match status" value="1"/>
</dbReference>
<dbReference type="InterPro" id="IPR020556">
    <property type="entry name" value="Amidase_CS"/>
</dbReference>
<dbReference type="PANTHER" id="PTHR11895">
    <property type="entry name" value="TRANSAMIDASE"/>
    <property type="match status" value="1"/>
</dbReference>
<dbReference type="InterPro" id="IPR023631">
    <property type="entry name" value="Amidase_dom"/>
</dbReference>
<keyword evidence="4" id="KW-1185">Reference proteome</keyword>
<evidence type="ECO:0000256" key="1">
    <source>
        <dbReference type="ARBA" id="ARBA00009199"/>
    </source>
</evidence>
<dbReference type="Pfam" id="PF01425">
    <property type="entry name" value="Amidase"/>
    <property type="match status" value="1"/>
</dbReference>
<dbReference type="Gene3D" id="3.90.1300.10">
    <property type="entry name" value="Amidase signature (AS) domain"/>
    <property type="match status" value="1"/>
</dbReference>
<dbReference type="GO" id="GO:0003824">
    <property type="term" value="F:catalytic activity"/>
    <property type="evidence" value="ECO:0007669"/>
    <property type="project" value="InterPro"/>
</dbReference>
<dbReference type="Proteomes" id="UP000261931">
    <property type="component" value="Unassembled WGS sequence"/>
</dbReference>
<organism evidence="3 4">
    <name type="scientific">Hydrogenophaga borbori</name>
    <dbReference type="NCBI Taxonomy" id="2294117"/>
    <lineage>
        <taxon>Bacteria</taxon>
        <taxon>Pseudomonadati</taxon>
        <taxon>Pseudomonadota</taxon>
        <taxon>Betaproteobacteria</taxon>
        <taxon>Burkholderiales</taxon>
        <taxon>Comamonadaceae</taxon>
        <taxon>Hydrogenophaga</taxon>
    </lineage>
</organism>
<proteinExistence type="inferred from homology"/>
<dbReference type="InterPro" id="IPR036928">
    <property type="entry name" value="AS_sf"/>
</dbReference>
<dbReference type="EMBL" id="QVLS01000006">
    <property type="protein sequence ID" value="RFP78813.1"/>
    <property type="molecule type" value="Genomic_DNA"/>
</dbReference>
<evidence type="ECO:0000259" key="2">
    <source>
        <dbReference type="Pfam" id="PF01425"/>
    </source>
</evidence>
<reference evidence="3 4" key="1">
    <citation type="submission" date="2018-08" db="EMBL/GenBank/DDBJ databases">
        <title>Hydrogenophaga sp. LA-38 isolated from sludge.</title>
        <authorList>
            <person name="Im W.-T."/>
        </authorList>
    </citation>
    <scope>NUCLEOTIDE SEQUENCE [LARGE SCALE GENOMIC DNA]</scope>
    <source>
        <strain evidence="3 4">LA-38</strain>
    </source>
</reference>